<evidence type="ECO:0000259" key="9">
    <source>
        <dbReference type="Pfam" id="PF12704"/>
    </source>
</evidence>
<keyword evidence="2" id="KW-1003">Cell membrane</keyword>
<comment type="similarity">
    <text evidence="6">Belongs to the ABC-4 integral membrane protein family.</text>
</comment>
<feature type="transmembrane region" description="Helical" evidence="7">
    <location>
        <begin position="325"/>
        <end position="351"/>
    </location>
</feature>
<proteinExistence type="inferred from homology"/>
<dbReference type="Proteomes" id="UP000737113">
    <property type="component" value="Unassembled WGS sequence"/>
</dbReference>
<evidence type="ECO:0000256" key="6">
    <source>
        <dbReference type="ARBA" id="ARBA00038076"/>
    </source>
</evidence>
<evidence type="ECO:0000313" key="10">
    <source>
        <dbReference type="EMBL" id="NMH64904.1"/>
    </source>
</evidence>
<dbReference type="EMBL" id="JAAXYH010000003">
    <property type="protein sequence ID" value="NMH64904.1"/>
    <property type="molecule type" value="Genomic_DNA"/>
</dbReference>
<feature type="transmembrane region" description="Helical" evidence="7">
    <location>
        <begin position="20"/>
        <end position="39"/>
    </location>
</feature>
<feature type="domain" description="MacB-like periplasmic core" evidence="9">
    <location>
        <begin position="124"/>
        <end position="233"/>
    </location>
</feature>
<evidence type="ECO:0000313" key="11">
    <source>
        <dbReference type="Proteomes" id="UP000737113"/>
    </source>
</evidence>
<gene>
    <name evidence="10" type="ORF">HC757_06930</name>
</gene>
<dbReference type="Pfam" id="PF02687">
    <property type="entry name" value="FtsX"/>
    <property type="match status" value="1"/>
</dbReference>
<keyword evidence="5 7" id="KW-0472">Membrane</keyword>
<evidence type="ECO:0000256" key="1">
    <source>
        <dbReference type="ARBA" id="ARBA00004651"/>
    </source>
</evidence>
<comment type="subcellular location">
    <subcellularLocation>
        <location evidence="1">Cell membrane</location>
        <topology evidence="1">Multi-pass membrane protein</topology>
    </subcellularLocation>
</comment>
<dbReference type="InterPro" id="IPR025857">
    <property type="entry name" value="MacB_PCD"/>
</dbReference>
<evidence type="ECO:0000256" key="7">
    <source>
        <dbReference type="SAM" id="Phobius"/>
    </source>
</evidence>
<dbReference type="InterPro" id="IPR050250">
    <property type="entry name" value="Macrolide_Exporter_MacB"/>
</dbReference>
<keyword evidence="11" id="KW-1185">Reference proteome</keyword>
<evidence type="ECO:0000256" key="5">
    <source>
        <dbReference type="ARBA" id="ARBA00023136"/>
    </source>
</evidence>
<reference evidence="10" key="1">
    <citation type="submission" date="2020-04" db="EMBL/GenBank/DDBJ databases">
        <title>Description of Shewanella salipaludis sp. nov., isolated from a salt marsh.</title>
        <authorList>
            <person name="Park S."/>
            <person name="Yoon J.-H."/>
        </authorList>
    </citation>
    <scope>NUCLEOTIDE SEQUENCE</scope>
    <source>
        <strain evidence="10">SHSM-M6</strain>
    </source>
</reference>
<evidence type="ECO:0000256" key="3">
    <source>
        <dbReference type="ARBA" id="ARBA00022692"/>
    </source>
</evidence>
<evidence type="ECO:0000259" key="8">
    <source>
        <dbReference type="Pfam" id="PF02687"/>
    </source>
</evidence>
<dbReference type="RefSeq" id="WP_169563570.1">
    <property type="nucleotide sequence ID" value="NZ_JAAXYH010000003.1"/>
</dbReference>
<feature type="transmembrane region" description="Helical" evidence="7">
    <location>
        <begin position="366"/>
        <end position="386"/>
    </location>
</feature>
<name>A0A972G0G3_9GAMM</name>
<keyword evidence="4 7" id="KW-1133">Transmembrane helix</keyword>
<dbReference type="PANTHER" id="PTHR30572:SF4">
    <property type="entry name" value="ABC TRANSPORTER PERMEASE YTRF"/>
    <property type="match status" value="1"/>
</dbReference>
<organism evidence="10 11">
    <name type="scientific">Shewanella salipaludis</name>
    <dbReference type="NCBI Taxonomy" id="2723052"/>
    <lineage>
        <taxon>Bacteria</taxon>
        <taxon>Pseudomonadati</taxon>
        <taxon>Pseudomonadota</taxon>
        <taxon>Gammaproteobacteria</taxon>
        <taxon>Alteromonadales</taxon>
        <taxon>Shewanellaceae</taxon>
        <taxon>Shewanella</taxon>
    </lineage>
</organism>
<comment type="caution">
    <text evidence="10">The sequence shown here is derived from an EMBL/GenBank/DDBJ whole genome shotgun (WGS) entry which is preliminary data.</text>
</comment>
<accession>A0A972G0G3</accession>
<evidence type="ECO:0000256" key="2">
    <source>
        <dbReference type="ARBA" id="ARBA00022475"/>
    </source>
</evidence>
<dbReference type="GO" id="GO:0005886">
    <property type="term" value="C:plasma membrane"/>
    <property type="evidence" value="ECO:0007669"/>
    <property type="project" value="UniProtKB-SubCell"/>
</dbReference>
<feature type="domain" description="ABC3 transporter permease C-terminal" evidence="8">
    <location>
        <begin position="284"/>
        <end position="396"/>
    </location>
</feature>
<feature type="transmembrane region" description="Helical" evidence="7">
    <location>
        <begin position="277"/>
        <end position="305"/>
    </location>
</feature>
<evidence type="ECO:0000256" key="4">
    <source>
        <dbReference type="ARBA" id="ARBA00022989"/>
    </source>
</evidence>
<sequence>MLHIKPILSSLLRSKSGPLLLLIQIILSVAIVANASFIIHERLALMSRDSGIAEEEILSFNVYNFDPSMDMAQQNKQDQQILRALPGVISASSTNMLPLSGGGWMDRLVDGPDVETAKSTPGFAFYLGNEQMVDTLGVKIVEGRNFFAEEIRSSPAESGILALVSKPLAQAFWGEESPVGKIMYQGTDQQVEIIGVIEQLQGAWVDHRNFEYSVIANVDWGGQGANSSYMVRAGAAALPGLKDSIIAALHRENPNRVIDNFKTIAEHRASSYRDHELMVTILSMMVVLLLLITSLGLAGMVMFNIERRTKQIGTRRALGARKRDIMSYFLVENYLICLAGGILGALLAVLLGQQLMKFYSLPKLELIYPLLTLAGLLLVTTMAVFFPARKAADISPALATRSV</sequence>
<dbReference type="InterPro" id="IPR003838">
    <property type="entry name" value="ABC3_permease_C"/>
</dbReference>
<protein>
    <submittedName>
        <fullName evidence="10">FtsX-like permease family protein</fullName>
    </submittedName>
</protein>
<dbReference type="Pfam" id="PF12704">
    <property type="entry name" value="MacB_PCD"/>
    <property type="match status" value="1"/>
</dbReference>
<dbReference type="GO" id="GO:0022857">
    <property type="term" value="F:transmembrane transporter activity"/>
    <property type="evidence" value="ECO:0007669"/>
    <property type="project" value="TreeGrafter"/>
</dbReference>
<dbReference type="PANTHER" id="PTHR30572">
    <property type="entry name" value="MEMBRANE COMPONENT OF TRANSPORTER-RELATED"/>
    <property type="match status" value="1"/>
</dbReference>
<keyword evidence="3 7" id="KW-0812">Transmembrane</keyword>
<dbReference type="AlphaFoldDB" id="A0A972G0G3"/>